<organism evidence="1">
    <name type="scientific">Tanacetum cinerariifolium</name>
    <name type="common">Dalmatian daisy</name>
    <name type="synonym">Chrysanthemum cinerariifolium</name>
    <dbReference type="NCBI Taxonomy" id="118510"/>
    <lineage>
        <taxon>Eukaryota</taxon>
        <taxon>Viridiplantae</taxon>
        <taxon>Streptophyta</taxon>
        <taxon>Embryophyta</taxon>
        <taxon>Tracheophyta</taxon>
        <taxon>Spermatophyta</taxon>
        <taxon>Magnoliopsida</taxon>
        <taxon>eudicotyledons</taxon>
        <taxon>Gunneridae</taxon>
        <taxon>Pentapetalae</taxon>
        <taxon>asterids</taxon>
        <taxon>campanulids</taxon>
        <taxon>Asterales</taxon>
        <taxon>Asteraceae</taxon>
        <taxon>Asteroideae</taxon>
        <taxon>Anthemideae</taxon>
        <taxon>Anthemidinae</taxon>
        <taxon>Tanacetum</taxon>
    </lineage>
</organism>
<name>A0A6L2MM88_TANCI</name>
<accession>A0A6L2MM88</accession>
<evidence type="ECO:0000313" key="1">
    <source>
        <dbReference type="EMBL" id="GEU73902.1"/>
    </source>
</evidence>
<comment type="caution">
    <text evidence="1">The sequence shown here is derived from an EMBL/GenBank/DDBJ whole genome shotgun (WGS) entry which is preliminary data.</text>
</comment>
<dbReference type="EMBL" id="BKCJ010006779">
    <property type="protein sequence ID" value="GEU73902.1"/>
    <property type="molecule type" value="Genomic_DNA"/>
</dbReference>
<gene>
    <name evidence="1" type="ORF">Tci_045880</name>
</gene>
<sequence length="120" mass="13900">MEERKLRHLRYGHVEFKGVHLLKNKQMVTNLPSKYVKVVYMENSLSSQKLKTRYEILEIVHADLCGSMITESSVGSKYLLFSQMIIAELVRRAVMDRESSKVLEVDMVGKKVNRGGKEKR</sequence>
<proteinExistence type="predicted"/>
<reference evidence="1" key="1">
    <citation type="journal article" date="2019" name="Sci. Rep.">
        <title>Draft genome of Tanacetum cinerariifolium, the natural source of mosquito coil.</title>
        <authorList>
            <person name="Yamashiro T."/>
            <person name="Shiraishi A."/>
            <person name="Satake H."/>
            <person name="Nakayama K."/>
        </authorList>
    </citation>
    <scope>NUCLEOTIDE SEQUENCE</scope>
</reference>
<dbReference type="AlphaFoldDB" id="A0A6L2MM88"/>
<protein>
    <submittedName>
        <fullName evidence="1">Retrovirus-related Pol polyprotein from transposon TNT 1-94</fullName>
    </submittedName>
</protein>